<feature type="region of interest" description="Disordered" evidence="2">
    <location>
        <begin position="26"/>
        <end position="46"/>
    </location>
</feature>
<feature type="compositionally biased region" description="Polar residues" evidence="2">
    <location>
        <begin position="433"/>
        <end position="454"/>
    </location>
</feature>
<dbReference type="AlphaFoldDB" id="A0A7C9EE67"/>
<evidence type="ECO:0000256" key="2">
    <source>
        <dbReference type="SAM" id="MobiDB-lite"/>
    </source>
</evidence>
<organism evidence="3">
    <name type="scientific">Opuntia streptacantha</name>
    <name type="common">Prickly pear cactus</name>
    <name type="synonym">Opuntia cardona</name>
    <dbReference type="NCBI Taxonomy" id="393608"/>
    <lineage>
        <taxon>Eukaryota</taxon>
        <taxon>Viridiplantae</taxon>
        <taxon>Streptophyta</taxon>
        <taxon>Embryophyta</taxon>
        <taxon>Tracheophyta</taxon>
        <taxon>Spermatophyta</taxon>
        <taxon>Magnoliopsida</taxon>
        <taxon>eudicotyledons</taxon>
        <taxon>Gunneridae</taxon>
        <taxon>Pentapetalae</taxon>
        <taxon>Caryophyllales</taxon>
        <taxon>Cactineae</taxon>
        <taxon>Cactaceae</taxon>
        <taxon>Opuntioideae</taxon>
        <taxon>Opuntia</taxon>
    </lineage>
</organism>
<name>A0A7C9EE67_OPUST</name>
<sequence>MDLWVVAAAAGAGYLAKFLQNISQGREGSSGFPSGSSLPENSKSPTLIEQTCETRNGNHFDGQLAETSQRDESVPLEVTSIDALEHEKLEGTTMFSSSIIARESSKYEEFKDRGGRSVDCDVSEIPEYSSWEMGASYGSERSKNSLRSKRLHLQVIKPRSSLDSCLMAQMYGEEAEIEDYLLSPLVSPCPPTVSPFLVTDGRRVISRSRVDCRNGLHKEVHSKANDKVIGVPSLSKSRGPAYLKLKFNQGKNKTGKSTFASKLLKFDSQGSARGQLLFSFGVSFGIIFTVIANKLEVEKLKESSKQTENLVQEFQEELEIEDSLTVKELANNDDSQDTHENWCGNKKLTMFSRQLDTTPLTTCDDEESIIHKEAKSMSKIEAELEEELERLEQSMKGSALQGRLSDDIEFEQELHEDIMAELVHGELDANIARQRSSSEPTPDRGSSSPSTPLSAKQGVSPHELCLRLHEVIRSRLEERIKELEAELGKSQQRVQRLESEMIISLRDISNSESSSTLGSPITIEAHSPMAQPLVLNLSGDAFDAYNLGYKEFDKLKGSRNPSSEIRTENKHCNLPSTNQNGSGDCTMTWAAIRGEKLLSNGGEKIPSNATSPNCCGDRDDVDDLLLIKQIVEKARQGSPALLRAQRALVYLNKDKD</sequence>
<proteinExistence type="predicted"/>
<dbReference type="PANTHER" id="PTHR33476:SF7">
    <property type="entry name" value="EMB|CAB62613.1"/>
    <property type="match status" value="1"/>
</dbReference>
<dbReference type="InterPro" id="IPR040348">
    <property type="entry name" value="POLAR-like"/>
</dbReference>
<reference evidence="3" key="2">
    <citation type="submission" date="2020-07" db="EMBL/GenBank/DDBJ databases">
        <authorList>
            <person name="Vera ALvarez R."/>
            <person name="Arias-Moreno D.M."/>
            <person name="Jimenez-Jacinto V."/>
            <person name="Jimenez-Bremont J.F."/>
            <person name="Swaminathan K."/>
            <person name="Moose S.P."/>
            <person name="Guerrero-Gonzalez M.L."/>
            <person name="Marino-Ramirez L."/>
            <person name="Landsman D."/>
            <person name="Rodriguez-Kessler M."/>
            <person name="Delgado-Sanchez P."/>
        </authorList>
    </citation>
    <scope>NUCLEOTIDE SEQUENCE</scope>
    <source>
        <tissue evidence="3">Cladode</tissue>
    </source>
</reference>
<reference evidence="3" key="1">
    <citation type="journal article" date="2013" name="J. Plant Res.">
        <title>Effect of fungi and light on seed germination of three Opuntia species from semiarid lands of central Mexico.</title>
        <authorList>
            <person name="Delgado-Sanchez P."/>
            <person name="Jimenez-Bremont J.F."/>
            <person name="Guerrero-Gonzalez Mde L."/>
            <person name="Flores J."/>
        </authorList>
    </citation>
    <scope>NUCLEOTIDE SEQUENCE</scope>
    <source>
        <tissue evidence="3">Cladode</tissue>
    </source>
</reference>
<feature type="coiled-coil region" evidence="1">
    <location>
        <begin position="370"/>
        <end position="401"/>
    </location>
</feature>
<dbReference type="GO" id="GO:0008356">
    <property type="term" value="P:asymmetric cell division"/>
    <property type="evidence" value="ECO:0007669"/>
    <property type="project" value="InterPro"/>
</dbReference>
<accession>A0A7C9EE67</accession>
<keyword evidence="1" id="KW-0175">Coiled coil</keyword>
<evidence type="ECO:0000256" key="1">
    <source>
        <dbReference type="SAM" id="Coils"/>
    </source>
</evidence>
<feature type="region of interest" description="Disordered" evidence="2">
    <location>
        <begin position="433"/>
        <end position="460"/>
    </location>
</feature>
<evidence type="ECO:0000313" key="3">
    <source>
        <dbReference type="EMBL" id="MBA4663847.1"/>
    </source>
</evidence>
<dbReference type="EMBL" id="GISG01221948">
    <property type="protein sequence ID" value="MBA4663847.1"/>
    <property type="molecule type" value="Transcribed_RNA"/>
</dbReference>
<feature type="coiled-coil region" evidence="1">
    <location>
        <begin position="466"/>
        <end position="500"/>
    </location>
</feature>
<dbReference type="PANTHER" id="PTHR33476">
    <property type="entry name" value="EMB|CAB62613.1"/>
    <property type="match status" value="1"/>
</dbReference>
<feature type="region of interest" description="Disordered" evidence="2">
    <location>
        <begin position="557"/>
        <end position="579"/>
    </location>
</feature>
<protein>
    <submittedName>
        <fullName evidence="3">Uncharacterized protein</fullName>
    </submittedName>
</protein>